<dbReference type="SUPFAM" id="SSF52540">
    <property type="entry name" value="P-loop containing nucleoside triphosphate hydrolases"/>
    <property type="match status" value="1"/>
</dbReference>
<dbReference type="OrthoDB" id="9806726at2"/>
<evidence type="ECO:0000256" key="1">
    <source>
        <dbReference type="ARBA" id="ARBA00005417"/>
    </source>
</evidence>
<organism evidence="6 7">
    <name type="scientific">Enterococcus devriesei</name>
    <dbReference type="NCBI Taxonomy" id="319970"/>
    <lineage>
        <taxon>Bacteria</taxon>
        <taxon>Bacillati</taxon>
        <taxon>Bacillota</taxon>
        <taxon>Bacilli</taxon>
        <taxon>Lactobacillales</taxon>
        <taxon>Enterococcaceae</taxon>
        <taxon>Enterococcus</taxon>
    </lineage>
</organism>
<dbReference type="InterPro" id="IPR017871">
    <property type="entry name" value="ABC_transporter-like_CS"/>
</dbReference>
<evidence type="ECO:0000259" key="5">
    <source>
        <dbReference type="PROSITE" id="PS50893"/>
    </source>
</evidence>
<dbReference type="PROSITE" id="PS00211">
    <property type="entry name" value="ABC_TRANSPORTER_1"/>
    <property type="match status" value="1"/>
</dbReference>
<name>A0A1L8SQV0_9ENTE</name>
<accession>A0A1L8SQV0</accession>
<dbReference type="Pfam" id="PF00005">
    <property type="entry name" value="ABC_tran"/>
    <property type="match status" value="1"/>
</dbReference>
<sequence>METIRVKDLTVAYRGKIALKKVNVTLSPGKLTGIVGPNGAGKSTLMKGILELVPTQSGTILYGADKLKKQRKKIAYVEQRQDIDLSFPIDVFGVVLFGTYPHLKLFQRPGKKEKAFASDCLAKVGLSEFAERQISELSGGQLQRVFIARALAQQAEWILLDEPFAGIDATSEKIIIELLKELRDEGKSIVIVHHDLHKVTDYFDEVILLNKGLIASGPVNQTYTTKNMEKTYGSEITQMLQLGGVERAS</sequence>
<dbReference type="GO" id="GO:0016887">
    <property type="term" value="F:ATP hydrolysis activity"/>
    <property type="evidence" value="ECO:0007669"/>
    <property type="project" value="InterPro"/>
</dbReference>
<dbReference type="FunFam" id="3.40.50.300:FF:000134">
    <property type="entry name" value="Iron-enterobactin ABC transporter ATP-binding protein"/>
    <property type="match status" value="1"/>
</dbReference>
<keyword evidence="3" id="KW-0547">Nucleotide-binding</keyword>
<keyword evidence="4 6" id="KW-0067">ATP-binding</keyword>
<comment type="caution">
    <text evidence="6">The sequence shown here is derived from an EMBL/GenBank/DDBJ whole genome shotgun (WGS) entry which is preliminary data.</text>
</comment>
<comment type="similarity">
    <text evidence="1">Belongs to the ABC transporter superfamily.</text>
</comment>
<dbReference type="InterPro" id="IPR027417">
    <property type="entry name" value="P-loop_NTPase"/>
</dbReference>
<keyword evidence="2" id="KW-0813">Transport</keyword>
<evidence type="ECO:0000256" key="3">
    <source>
        <dbReference type="ARBA" id="ARBA00022741"/>
    </source>
</evidence>
<dbReference type="InterPro" id="IPR003439">
    <property type="entry name" value="ABC_transporter-like_ATP-bd"/>
</dbReference>
<dbReference type="RefSeq" id="WP_071863210.1">
    <property type="nucleotide sequence ID" value="NZ_JAHLOV010000004.1"/>
</dbReference>
<dbReference type="CDD" id="cd03235">
    <property type="entry name" value="ABC_Metallic_Cations"/>
    <property type="match status" value="1"/>
</dbReference>
<dbReference type="EMBL" id="JXKM01000014">
    <property type="protein sequence ID" value="OJG34333.1"/>
    <property type="molecule type" value="Genomic_DNA"/>
</dbReference>
<dbReference type="PANTHER" id="PTHR42734:SF5">
    <property type="entry name" value="IRON TRANSPORT SYSTEM ATP-BINDING PROTEIN HI_0361-RELATED"/>
    <property type="match status" value="1"/>
</dbReference>
<dbReference type="Gene3D" id="3.40.50.300">
    <property type="entry name" value="P-loop containing nucleotide triphosphate hydrolases"/>
    <property type="match status" value="1"/>
</dbReference>
<dbReference type="PANTHER" id="PTHR42734">
    <property type="entry name" value="METAL TRANSPORT SYSTEM ATP-BINDING PROTEIN TM_0124-RELATED"/>
    <property type="match status" value="1"/>
</dbReference>
<protein>
    <submittedName>
        <fullName evidence="6">ABC transporter ATP-binding protein</fullName>
    </submittedName>
</protein>
<dbReference type="InterPro" id="IPR050153">
    <property type="entry name" value="Metal_Ion_Import_ABC"/>
</dbReference>
<dbReference type="STRING" id="319970.RV00_GL000865"/>
<evidence type="ECO:0000313" key="7">
    <source>
        <dbReference type="Proteomes" id="UP000183700"/>
    </source>
</evidence>
<dbReference type="Proteomes" id="UP000183700">
    <property type="component" value="Unassembled WGS sequence"/>
</dbReference>
<evidence type="ECO:0000256" key="2">
    <source>
        <dbReference type="ARBA" id="ARBA00022448"/>
    </source>
</evidence>
<dbReference type="InterPro" id="IPR003593">
    <property type="entry name" value="AAA+_ATPase"/>
</dbReference>
<proteinExistence type="inferred from homology"/>
<dbReference type="SMART" id="SM00382">
    <property type="entry name" value="AAA"/>
    <property type="match status" value="1"/>
</dbReference>
<gene>
    <name evidence="6" type="ORF">RV00_GL000865</name>
</gene>
<keyword evidence="7" id="KW-1185">Reference proteome</keyword>
<evidence type="ECO:0000256" key="4">
    <source>
        <dbReference type="ARBA" id="ARBA00022840"/>
    </source>
</evidence>
<dbReference type="PROSITE" id="PS50893">
    <property type="entry name" value="ABC_TRANSPORTER_2"/>
    <property type="match status" value="1"/>
</dbReference>
<evidence type="ECO:0000313" key="6">
    <source>
        <dbReference type="EMBL" id="OJG34333.1"/>
    </source>
</evidence>
<dbReference type="GO" id="GO:0005524">
    <property type="term" value="F:ATP binding"/>
    <property type="evidence" value="ECO:0007669"/>
    <property type="project" value="UniProtKB-KW"/>
</dbReference>
<feature type="domain" description="ABC transporter" evidence="5">
    <location>
        <begin position="4"/>
        <end position="236"/>
    </location>
</feature>
<reference evidence="6 7" key="1">
    <citation type="submission" date="2014-12" db="EMBL/GenBank/DDBJ databases">
        <title>Draft genome sequences of 29 type strains of Enterococci.</title>
        <authorList>
            <person name="Zhong Z."/>
            <person name="Sun Z."/>
            <person name="Liu W."/>
            <person name="Zhang W."/>
            <person name="Zhang H."/>
        </authorList>
    </citation>
    <scope>NUCLEOTIDE SEQUENCE [LARGE SCALE GENOMIC DNA]</scope>
    <source>
        <strain evidence="6 7">DSM 22802</strain>
    </source>
</reference>
<dbReference type="AlphaFoldDB" id="A0A1L8SQV0"/>